<proteinExistence type="predicted"/>
<dbReference type="SUPFAM" id="SSF51045">
    <property type="entry name" value="WW domain"/>
    <property type="match status" value="1"/>
</dbReference>
<evidence type="ECO:0000313" key="4">
    <source>
        <dbReference type="Proteomes" id="UP000275385"/>
    </source>
</evidence>
<feature type="domain" description="WW" evidence="2">
    <location>
        <begin position="424"/>
        <end position="456"/>
    </location>
</feature>
<name>A0A420YM34_9PEZI</name>
<feature type="compositionally biased region" description="Acidic residues" evidence="1">
    <location>
        <begin position="74"/>
        <end position="85"/>
    </location>
</feature>
<dbReference type="PROSITE" id="PS50020">
    <property type="entry name" value="WW_DOMAIN_2"/>
    <property type="match status" value="1"/>
</dbReference>
<dbReference type="EMBL" id="QVQW01000003">
    <property type="protein sequence ID" value="RKU48967.1"/>
    <property type="molecule type" value="Genomic_DNA"/>
</dbReference>
<dbReference type="PROSITE" id="PS01159">
    <property type="entry name" value="WW_DOMAIN_1"/>
    <property type="match status" value="1"/>
</dbReference>
<dbReference type="SMART" id="SM00456">
    <property type="entry name" value="WW"/>
    <property type="match status" value="1"/>
</dbReference>
<feature type="compositionally biased region" description="Low complexity" evidence="1">
    <location>
        <begin position="298"/>
        <end position="360"/>
    </location>
</feature>
<dbReference type="InterPro" id="IPR001202">
    <property type="entry name" value="WW_dom"/>
</dbReference>
<gene>
    <name evidence="3" type="ORF">DL546_009460</name>
</gene>
<dbReference type="Gene3D" id="2.20.70.10">
    <property type="match status" value="1"/>
</dbReference>
<sequence>MGFNGANKVEQTKVATMAHQDAWWLWPSGAEEAPSGDRPVWPGYLGGGLAGLPIVWPDSGEESPPNVFPIVGREEEELGSEEGDEGVGLFPTSAPSSIVDGDAGDSAPVSPSLSSPPSFSSSSSSSSPSQPTQRALATPPPPQESTATAEEMAGQNRGQKRARETETDSDSDYVESVAAAPRPKRARRTRFGNQPAGQPATTEPNDDGRTSSAPTEGAAPSSTVAGPANDGTQPTAVPTGAVESQVAGGQGEAEEMRPCSKERGALRPLSDFGYTLKGTLRKVCNTCMSGGYRRLARQRAPPQQPAPGATAPAVAPAQEAAPEPQLPEQTPSAEGVAGAAQNQQEVAAAASESRPAAAEATPGRAPQQHVILLAGDPFLKMAELRRRRSGSNEQESGGTTPAAGGERARQPPVMTQVAQNDAQPPLPAGWERRVAPSGRPYYAHHPTRTTQWARPS</sequence>
<feature type="compositionally biased region" description="Basic and acidic residues" evidence="1">
    <location>
        <begin position="254"/>
        <end position="264"/>
    </location>
</feature>
<accession>A0A420YM34</accession>
<dbReference type="InterPro" id="IPR036020">
    <property type="entry name" value="WW_dom_sf"/>
</dbReference>
<protein>
    <recommendedName>
        <fullName evidence="2">WW domain-containing protein</fullName>
    </recommendedName>
</protein>
<evidence type="ECO:0000256" key="1">
    <source>
        <dbReference type="SAM" id="MobiDB-lite"/>
    </source>
</evidence>
<dbReference type="Proteomes" id="UP000275385">
    <property type="component" value="Unassembled WGS sequence"/>
</dbReference>
<organism evidence="3 4">
    <name type="scientific">Coniochaeta pulveracea</name>
    <dbReference type="NCBI Taxonomy" id="177199"/>
    <lineage>
        <taxon>Eukaryota</taxon>
        <taxon>Fungi</taxon>
        <taxon>Dikarya</taxon>
        <taxon>Ascomycota</taxon>
        <taxon>Pezizomycotina</taxon>
        <taxon>Sordariomycetes</taxon>
        <taxon>Sordariomycetidae</taxon>
        <taxon>Coniochaetales</taxon>
        <taxon>Coniochaetaceae</taxon>
        <taxon>Coniochaeta</taxon>
    </lineage>
</organism>
<feature type="compositionally biased region" description="Polar residues" evidence="1">
    <location>
        <begin position="191"/>
        <end position="203"/>
    </location>
</feature>
<dbReference type="OrthoDB" id="2851215at2759"/>
<comment type="caution">
    <text evidence="3">The sequence shown here is derived from an EMBL/GenBank/DDBJ whole genome shotgun (WGS) entry which is preliminary data.</text>
</comment>
<dbReference type="CDD" id="cd00201">
    <property type="entry name" value="WW"/>
    <property type="match status" value="1"/>
</dbReference>
<feature type="region of interest" description="Disordered" evidence="1">
    <location>
        <begin position="295"/>
        <end position="456"/>
    </location>
</feature>
<evidence type="ECO:0000259" key="2">
    <source>
        <dbReference type="PROSITE" id="PS50020"/>
    </source>
</evidence>
<dbReference type="STRING" id="177199.A0A420YM34"/>
<dbReference type="AlphaFoldDB" id="A0A420YM34"/>
<keyword evidence="4" id="KW-1185">Reference proteome</keyword>
<feature type="compositionally biased region" description="Low complexity" evidence="1">
    <location>
        <begin position="106"/>
        <end position="131"/>
    </location>
</feature>
<reference evidence="3 4" key="1">
    <citation type="submission" date="2018-08" db="EMBL/GenBank/DDBJ databases">
        <title>Draft genome of the lignicolous fungus Coniochaeta pulveracea.</title>
        <authorList>
            <person name="Borstlap C.J."/>
            <person name="De Witt R.N."/>
            <person name="Botha A."/>
            <person name="Volschenk H."/>
        </authorList>
    </citation>
    <scope>NUCLEOTIDE SEQUENCE [LARGE SCALE GENOMIC DNA]</scope>
    <source>
        <strain evidence="3 4">CAB683</strain>
    </source>
</reference>
<dbReference type="Pfam" id="PF00397">
    <property type="entry name" value="WW"/>
    <property type="match status" value="1"/>
</dbReference>
<feature type="compositionally biased region" description="Polar residues" evidence="1">
    <location>
        <begin position="210"/>
        <end position="236"/>
    </location>
</feature>
<feature type="region of interest" description="Disordered" evidence="1">
    <location>
        <begin position="58"/>
        <end position="264"/>
    </location>
</feature>
<evidence type="ECO:0000313" key="3">
    <source>
        <dbReference type="EMBL" id="RKU48967.1"/>
    </source>
</evidence>